<protein>
    <submittedName>
        <fullName evidence="3">Ankyrin repeat protein</fullName>
    </submittedName>
</protein>
<dbReference type="PRINTS" id="PR01415">
    <property type="entry name" value="ANKYRIN"/>
</dbReference>
<dbReference type="Gene3D" id="1.25.40.20">
    <property type="entry name" value="Ankyrin repeat-containing domain"/>
    <property type="match status" value="3"/>
</dbReference>
<dbReference type="PANTHER" id="PTHR24198:SF165">
    <property type="entry name" value="ANKYRIN REPEAT-CONTAINING PROTEIN-RELATED"/>
    <property type="match status" value="1"/>
</dbReference>
<dbReference type="EMBL" id="JX962719">
    <property type="protein sequence ID" value="AGC02282.1"/>
    <property type="molecule type" value="Genomic_DNA"/>
</dbReference>
<keyword evidence="2" id="KW-0040">ANK repeat</keyword>
<evidence type="ECO:0000313" key="3">
    <source>
        <dbReference type="EMBL" id="AGC02282.1"/>
    </source>
</evidence>
<dbReference type="KEGG" id="vg:14445845"/>
<dbReference type="GeneID" id="14445845"/>
<gene>
    <name evidence="3" type="ORF">Moumou_00764</name>
</gene>
<dbReference type="OrthoDB" id="21661at10239"/>
<dbReference type="PROSITE" id="PS50297">
    <property type="entry name" value="ANK_REP_REGION"/>
    <property type="match status" value="4"/>
</dbReference>
<dbReference type="Proteomes" id="UP000201640">
    <property type="component" value="Segment"/>
</dbReference>
<dbReference type="SUPFAM" id="SSF48403">
    <property type="entry name" value="Ankyrin repeat"/>
    <property type="match status" value="1"/>
</dbReference>
<proteinExistence type="predicted"/>
<dbReference type="SMART" id="SM00248">
    <property type="entry name" value="ANK"/>
    <property type="match status" value="10"/>
</dbReference>
<dbReference type="InterPro" id="IPR036770">
    <property type="entry name" value="Ankyrin_rpt-contain_sf"/>
</dbReference>
<name>L7RD49_9VIRU</name>
<evidence type="ECO:0000256" key="1">
    <source>
        <dbReference type="ARBA" id="ARBA00022737"/>
    </source>
</evidence>
<keyword evidence="4" id="KW-1185">Reference proteome</keyword>
<dbReference type="InterPro" id="IPR002110">
    <property type="entry name" value="Ankyrin_rpt"/>
</dbReference>
<evidence type="ECO:0000256" key="2">
    <source>
        <dbReference type="ARBA" id="ARBA00023043"/>
    </source>
</evidence>
<evidence type="ECO:0000313" key="4">
    <source>
        <dbReference type="Proteomes" id="UP000201640"/>
    </source>
</evidence>
<sequence>MLASRNSRRISSEKTVKKILKYRPNINIKNNKGFTALCLASKFSNTESTLETVKLLLENGADTYTQNKNGWTPLMIAVTYCNTFSCLETVKLLLESGANVNMKTFSGWTALHLACRYSNNTSSINAVKLLLDYGADINSKNDEGKSCLLLAVKYCHKDSNIETIKLLLERGCDVNVKTNSSTCLMSLLKFDDNDKVVEVSKLLLEHGIRIDAVNNKGYTSLMYAVTRNENIELLDLFLEYKCDVNIKNVDNETALSIILKNYDDDEKDTYVINKLLEAGADINIQDSNGCNPLIIAIKNNCKIHIIELLISHIKGKNSFDINHIDNSGNTAFIYALSHPDSVNIMTLLLDNGANINIKNKNNYTALTLCALHSNKIKLRNQDKITFLLYNGADYNIKTNKDQTIFDLLNSSDIFYYLNIIKEIEIIKFKRELVLQNIYSSYTSILYNPNSLRVKLFSLKWIIDNNSYSELLGDNLNVFKYLGIYNQESLILKLNDFLKYID</sequence>
<dbReference type="Pfam" id="PF13637">
    <property type="entry name" value="Ank_4"/>
    <property type="match status" value="1"/>
</dbReference>
<reference evidence="3 4" key="1">
    <citation type="journal article" date="2012" name="Genome Biol. Evol.">
        <title>Related Giant Viruses in Distant Locations and Different Habitats: Acanthamoeba polyphaga moumouvirus Represents a Third Lineage of the Mimiviridae That Is Close to the Megavirus Lineage.</title>
        <authorList>
            <person name="Yoosuf N."/>
            <person name="Yutin N."/>
            <person name="Colson P."/>
            <person name="Shabalina S.A."/>
            <person name="Pagnier I."/>
            <person name="Robert C."/>
            <person name="Azza S."/>
            <person name="Klose T."/>
            <person name="Wong J."/>
            <person name="Rossmann M.G."/>
            <person name="La Scola B."/>
            <person name="Raoult D."/>
            <person name="Koonin E.V."/>
        </authorList>
    </citation>
    <scope>NUCLEOTIDE SEQUENCE [LARGE SCALE GENOMIC DNA]</scope>
    <source>
        <strain evidence="3 4">M10A</strain>
    </source>
</reference>
<keyword evidence="1" id="KW-0677">Repeat</keyword>
<dbReference type="Pfam" id="PF13857">
    <property type="entry name" value="Ank_5"/>
    <property type="match status" value="1"/>
</dbReference>
<dbReference type="RefSeq" id="YP_007354718.1">
    <property type="nucleotide sequence ID" value="NC_020104.1"/>
</dbReference>
<organism evidence="3 4">
    <name type="scientific">Acanthamoeba polyphaga moumouvirus</name>
    <dbReference type="NCBI Taxonomy" id="1269028"/>
    <lineage>
        <taxon>Viruses</taxon>
        <taxon>Varidnaviria</taxon>
        <taxon>Bamfordvirae</taxon>
        <taxon>Nucleocytoviricota</taxon>
        <taxon>Megaviricetes</taxon>
        <taxon>Imitervirales</taxon>
        <taxon>Mimiviridae</taxon>
        <taxon>Megamimivirinae</taxon>
        <taxon>Moumouvirus</taxon>
    </lineage>
</organism>
<dbReference type="Pfam" id="PF12796">
    <property type="entry name" value="Ank_2"/>
    <property type="match status" value="2"/>
</dbReference>
<dbReference type="PROSITE" id="PS50088">
    <property type="entry name" value="ANK_REPEAT"/>
    <property type="match status" value="7"/>
</dbReference>
<dbReference type="PANTHER" id="PTHR24198">
    <property type="entry name" value="ANKYRIN REPEAT AND PROTEIN KINASE DOMAIN-CONTAINING PROTEIN"/>
    <property type="match status" value="1"/>
</dbReference>
<accession>L7RD49</accession>